<dbReference type="PANTHER" id="PTHR43199:SF1">
    <property type="entry name" value="GLUTATHIONE HYDROLASE PROENZYME"/>
    <property type="match status" value="1"/>
</dbReference>
<sequence>MANIEEIFGVQEYIEPDEDMKGDTGRYGMVSSAVKEATEAGNEMLKKGGNAFDAVIAVQLALSVVEGMNTGVGSGGFLMCYDAEKNETKMVNAHPKAPAAMTPETFVDENGDEIPFDERSTHGTAVGIPSIMKGLKHLHENYATLPLKTLIDPAIRLAESDYKVHALMERTLELFDHRLHEEARKKFMPGGTHLKEGDTLRQPELARTLKIIRDKGFDDVYEGEIADAIIKAVKDHGGIMTHQDLLNYEVIVDEPLWTNYKGFDIALPVPPSAGGIGVAMQLKILEQVDISQYNPHSVEKYHLMAQTLQLALADDNVHIEDTNFTPAPLDGVLHEDYIKERLEQLSIERKAETKKAGDPWNYQKAGHSDREQGEPSGKEGMETTHYTAVDQWGNVAACTTSIERIYGSGIMVPGYGFILNNHLTDFSPEPGSVNEPNGNKYPKSSKSPTILFHDGKPFFTLGSPGAATIIASVVQTIVNVIDYKMPIDEAIKDPRVYVTPDLDDQWEDGVEDDVLEILADLGYEFDQSFREEGADTRIGDVQAIMIDQAHDGRLFGGADFPRPGDAQSPEE</sequence>
<dbReference type="EC" id="3.4.19.13" evidence="11"/>
<dbReference type="EMBL" id="FRCF01000016">
    <property type="protein sequence ID" value="SHM61884.1"/>
    <property type="molecule type" value="Genomic_DNA"/>
</dbReference>
<dbReference type="InterPro" id="IPR051792">
    <property type="entry name" value="GGT_bact"/>
</dbReference>
<keyword evidence="4 11" id="KW-0808">Transferase</keyword>
<evidence type="ECO:0000256" key="10">
    <source>
        <dbReference type="PIRSR" id="PIRSR600101-2"/>
    </source>
</evidence>
<feature type="compositionally biased region" description="Basic and acidic residues" evidence="12">
    <location>
        <begin position="366"/>
        <end position="381"/>
    </location>
</feature>
<dbReference type="OrthoDB" id="9781342at2"/>
<name>A0A1M7K9I0_9BACL</name>
<gene>
    <name evidence="13" type="ORF">SAMN02745189_02483</name>
</gene>
<dbReference type="PRINTS" id="PR01210">
    <property type="entry name" value="GGTRANSPTASE"/>
</dbReference>
<feature type="region of interest" description="Disordered" evidence="12">
    <location>
        <begin position="349"/>
        <end position="381"/>
    </location>
</feature>
<proteinExistence type="inferred from homology"/>
<comment type="similarity">
    <text evidence="3 11">Belongs to the gamma-glutamyltransferase family.</text>
</comment>
<evidence type="ECO:0000313" key="13">
    <source>
        <dbReference type="EMBL" id="SHM61884.1"/>
    </source>
</evidence>
<keyword evidence="14" id="KW-1185">Reference proteome</keyword>
<comment type="subunit">
    <text evidence="11">This enzyme consists of two polypeptide chains, which are synthesized in precursor form from a single polypeptide.</text>
</comment>
<protein>
    <recommendedName>
        <fullName evidence="11">Glutathione hydrolase proenzyme</fullName>
        <ecNumber evidence="11">2.3.2.2</ecNumber>
        <ecNumber evidence="11">3.4.19.13</ecNumber>
    </recommendedName>
    <component>
        <recommendedName>
            <fullName evidence="11">Glutathione hydrolase large chain</fullName>
        </recommendedName>
    </component>
    <component>
        <recommendedName>
            <fullName evidence="11">Glutathione hydrolase small chain</fullName>
        </recommendedName>
    </component>
</protein>
<dbReference type="Gene3D" id="1.10.246.130">
    <property type="match status" value="1"/>
</dbReference>
<dbReference type="SUPFAM" id="SSF56235">
    <property type="entry name" value="N-terminal nucleophile aminohydrolases (Ntn hydrolases)"/>
    <property type="match status" value="1"/>
</dbReference>
<dbReference type="GO" id="GO:0036374">
    <property type="term" value="F:glutathione hydrolase activity"/>
    <property type="evidence" value="ECO:0007669"/>
    <property type="project" value="UniProtKB-UniRule"/>
</dbReference>
<dbReference type="STRING" id="1123231.SAMN02745189_02483"/>
<evidence type="ECO:0000256" key="8">
    <source>
        <dbReference type="ARBA" id="ARBA00047417"/>
    </source>
</evidence>
<dbReference type="InterPro" id="IPR000101">
    <property type="entry name" value="GGT_peptidase"/>
</dbReference>
<evidence type="ECO:0000256" key="9">
    <source>
        <dbReference type="PIRSR" id="PIRSR600101-1"/>
    </source>
</evidence>
<dbReference type="GO" id="GO:0006751">
    <property type="term" value="P:glutathione catabolic process"/>
    <property type="evidence" value="ECO:0007669"/>
    <property type="project" value="UniProtKB-UniRule"/>
</dbReference>
<feature type="binding site" evidence="10">
    <location>
        <position position="466"/>
    </location>
    <ligand>
        <name>L-glutamate</name>
        <dbReference type="ChEBI" id="CHEBI:29985"/>
    </ligand>
</feature>
<dbReference type="InterPro" id="IPR043138">
    <property type="entry name" value="GGT_lsub"/>
</dbReference>
<dbReference type="EC" id="2.3.2.2" evidence="11"/>
<reference evidence="13 14" key="1">
    <citation type="submission" date="2016-11" db="EMBL/GenBank/DDBJ databases">
        <authorList>
            <person name="Jaros S."/>
            <person name="Januszkiewicz K."/>
            <person name="Wedrychowicz H."/>
        </authorList>
    </citation>
    <scope>NUCLEOTIDE SEQUENCE [LARGE SCALE GENOMIC DNA]</scope>
    <source>
        <strain evidence="13 14">DSM 16010</strain>
    </source>
</reference>
<dbReference type="PANTHER" id="PTHR43199">
    <property type="entry name" value="GLUTATHIONE HYDROLASE"/>
    <property type="match status" value="1"/>
</dbReference>
<dbReference type="RefSeq" id="WP_072710885.1">
    <property type="nucleotide sequence ID" value="NZ_FRCF01000016.1"/>
</dbReference>
<evidence type="ECO:0000256" key="5">
    <source>
        <dbReference type="ARBA" id="ARBA00022801"/>
    </source>
</evidence>
<comment type="PTM">
    <text evidence="11">Cleaved by autocatalysis into a large and a small subunit.</text>
</comment>
<accession>A0A1M7K9I0</accession>
<keyword evidence="6 11" id="KW-0865">Zymogen</keyword>
<dbReference type="Proteomes" id="UP000184206">
    <property type="component" value="Unassembled WGS sequence"/>
</dbReference>
<dbReference type="GO" id="GO:0006750">
    <property type="term" value="P:glutathione biosynthetic process"/>
    <property type="evidence" value="ECO:0007669"/>
    <property type="project" value="UniProtKB-KW"/>
</dbReference>
<comment type="catalytic activity">
    <reaction evidence="8 11">
        <text>an N-terminal (5-L-glutamyl)-[peptide] + an alpha-amino acid = 5-L-glutamyl amino acid + an N-terminal L-alpha-aminoacyl-[peptide]</text>
        <dbReference type="Rhea" id="RHEA:23904"/>
        <dbReference type="Rhea" id="RHEA-COMP:9780"/>
        <dbReference type="Rhea" id="RHEA-COMP:9795"/>
        <dbReference type="ChEBI" id="CHEBI:77644"/>
        <dbReference type="ChEBI" id="CHEBI:78597"/>
        <dbReference type="ChEBI" id="CHEBI:78599"/>
        <dbReference type="ChEBI" id="CHEBI:78608"/>
        <dbReference type="EC" id="2.3.2.2"/>
    </reaction>
</comment>
<evidence type="ECO:0000256" key="1">
    <source>
        <dbReference type="ARBA" id="ARBA00001049"/>
    </source>
</evidence>
<dbReference type="InterPro" id="IPR043137">
    <property type="entry name" value="GGT_ssub_C"/>
</dbReference>
<dbReference type="InterPro" id="IPR029055">
    <property type="entry name" value="Ntn_hydrolases_N"/>
</dbReference>
<evidence type="ECO:0000256" key="3">
    <source>
        <dbReference type="ARBA" id="ARBA00009381"/>
    </source>
</evidence>
<comment type="catalytic activity">
    <reaction evidence="1 11">
        <text>an S-substituted glutathione + H2O = an S-substituted L-cysteinylglycine + L-glutamate</text>
        <dbReference type="Rhea" id="RHEA:59468"/>
        <dbReference type="ChEBI" id="CHEBI:15377"/>
        <dbReference type="ChEBI" id="CHEBI:29985"/>
        <dbReference type="ChEBI" id="CHEBI:90779"/>
        <dbReference type="ChEBI" id="CHEBI:143103"/>
        <dbReference type="EC" id="3.4.19.13"/>
    </reaction>
</comment>
<comment type="pathway">
    <text evidence="11">Sulfur metabolism; glutathione metabolism.</text>
</comment>
<feature type="binding site" evidence="10">
    <location>
        <begin position="444"/>
        <end position="445"/>
    </location>
    <ligand>
        <name>L-glutamate</name>
        <dbReference type="ChEBI" id="CHEBI:29985"/>
    </ligand>
</feature>
<keyword evidence="5 11" id="KW-0378">Hydrolase</keyword>
<feature type="binding site" evidence="10">
    <location>
        <position position="425"/>
    </location>
    <ligand>
        <name>L-glutamate</name>
        <dbReference type="ChEBI" id="CHEBI:29985"/>
    </ligand>
</feature>
<evidence type="ECO:0000256" key="12">
    <source>
        <dbReference type="SAM" id="MobiDB-lite"/>
    </source>
</evidence>
<dbReference type="Gene3D" id="3.60.20.40">
    <property type="match status" value="1"/>
</dbReference>
<dbReference type="AlphaFoldDB" id="A0A1M7K9I0"/>
<evidence type="ECO:0000313" key="14">
    <source>
        <dbReference type="Proteomes" id="UP000184206"/>
    </source>
</evidence>
<dbReference type="Pfam" id="PF01019">
    <property type="entry name" value="G_glu_transpept"/>
    <property type="match status" value="1"/>
</dbReference>
<evidence type="ECO:0000256" key="6">
    <source>
        <dbReference type="ARBA" id="ARBA00023145"/>
    </source>
</evidence>
<evidence type="ECO:0000256" key="4">
    <source>
        <dbReference type="ARBA" id="ARBA00022679"/>
    </source>
</evidence>
<dbReference type="NCBIfam" id="TIGR00066">
    <property type="entry name" value="g_glut_trans"/>
    <property type="match status" value="1"/>
</dbReference>
<feature type="active site" description="Nucleophile" evidence="9">
    <location>
        <position position="383"/>
    </location>
</feature>
<evidence type="ECO:0000256" key="11">
    <source>
        <dbReference type="RuleBase" id="RU368036"/>
    </source>
</evidence>
<evidence type="ECO:0000256" key="2">
    <source>
        <dbReference type="ARBA" id="ARBA00001089"/>
    </source>
</evidence>
<evidence type="ECO:0000256" key="7">
    <source>
        <dbReference type="ARBA" id="ARBA00023315"/>
    </source>
</evidence>
<keyword evidence="7 11" id="KW-0012">Acyltransferase</keyword>
<keyword evidence="11" id="KW-0317">Glutathione biosynthesis</keyword>
<comment type="catalytic activity">
    <reaction evidence="2 11">
        <text>glutathione + H2O = L-cysteinylglycine + L-glutamate</text>
        <dbReference type="Rhea" id="RHEA:28807"/>
        <dbReference type="ChEBI" id="CHEBI:15377"/>
        <dbReference type="ChEBI" id="CHEBI:29985"/>
        <dbReference type="ChEBI" id="CHEBI:57925"/>
        <dbReference type="ChEBI" id="CHEBI:61694"/>
        <dbReference type="EC" id="3.4.19.13"/>
    </reaction>
</comment>
<organism evidence="13 14">
    <name type="scientific">Lacicoccus alkaliphilus DSM 16010</name>
    <dbReference type="NCBI Taxonomy" id="1123231"/>
    <lineage>
        <taxon>Bacteria</taxon>
        <taxon>Bacillati</taxon>
        <taxon>Bacillota</taxon>
        <taxon>Bacilli</taxon>
        <taxon>Bacillales</taxon>
        <taxon>Salinicoccaceae</taxon>
        <taxon>Lacicoccus</taxon>
    </lineage>
</organism>
<dbReference type="UniPathway" id="UPA00204"/>
<dbReference type="GO" id="GO:0103068">
    <property type="term" value="F:leukotriene C4 gamma-glutamyl transferase activity"/>
    <property type="evidence" value="ECO:0007669"/>
    <property type="project" value="UniProtKB-EC"/>
</dbReference>